<gene>
    <name evidence="1" type="ORF">C8N25_14011</name>
</gene>
<protein>
    <submittedName>
        <fullName evidence="1">Uncharacterized protein</fullName>
    </submittedName>
</protein>
<evidence type="ECO:0000313" key="2">
    <source>
        <dbReference type="Proteomes" id="UP000256405"/>
    </source>
</evidence>
<reference evidence="1 2" key="1">
    <citation type="submission" date="2018-08" db="EMBL/GenBank/DDBJ databases">
        <title>Genomic Encyclopedia of Archaeal and Bacterial Type Strains, Phase II (KMG-II): from individual species to whole genera.</title>
        <authorList>
            <person name="Goeker M."/>
        </authorList>
    </citation>
    <scope>NUCLEOTIDE SEQUENCE [LARGE SCALE GENOMIC DNA]</scope>
    <source>
        <strain evidence="1 2">DSM 15986</strain>
    </source>
</reference>
<dbReference type="RefSeq" id="WP_169714500.1">
    <property type="nucleotide sequence ID" value="NZ_MSSW01000098.1"/>
</dbReference>
<comment type="caution">
    <text evidence="1">The sequence shown here is derived from an EMBL/GenBank/DDBJ whole genome shotgun (WGS) entry which is preliminary data.</text>
</comment>
<dbReference type="Proteomes" id="UP000256405">
    <property type="component" value="Unassembled WGS sequence"/>
</dbReference>
<name>A0A3E0D4Z3_9BACT</name>
<organism evidence="1 2">
    <name type="scientific">Algoriphagus antarcticus</name>
    <dbReference type="NCBI Taxonomy" id="238540"/>
    <lineage>
        <taxon>Bacteria</taxon>
        <taxon>Pseudomonadati</taxon>
        <taxon>Bacteroidota</taxon>
        <taxon>Cytophagia</taxon>
        <taxon>Cytophagales</taxon>
        <taxon>Cyclobacteriaceae</taxon>
        <taxon>Algoriphagus</taxon>
    </lineage>
</organism>
<dbReference type="EMBL" id="QUNF01000040">
    <property type="protein sequence ID" value="REG77597.1"/>
    <property type="molecule type" value="Genomic_DNA"/>
</dbReference>
<proteinExistence type="predicted"/>
<sequence>MIEVEMGSKEDGYTLLDSGRAYQDIKLVTKGAFTLLSKAKNSTEEGEGH</sequence>
<accession>A0A3E0D4Z3</accession>
<dbReference type="AlphaFoldDB" id="A0A3E0D4Z3"/>
<evidence type="ECO:0000313" key="1">
    <source>
        <dbReference type="EMBL" id="REG77597.1"/>
    </source>
</evidence>
<keyword evidence="2" id="KW-1185">Reference proteome</keyword>